<accession>A0A9Q3IMV9</accession>
<protein>
    <submittedName>
        <fullName evidence="2">Uncharacterized protein</fullName>
    </submittedName>
</protein>
<evidence type="ECO:0000313" key="3">
    <source>
        <dbReference type="Proteomes" id="UP000765509"/>
    </source>
</evidence>
<organism evidence="2 3">
    <name type="scientific">Austropuccinia psidii MF-1</name>
    <dbReference type="NCBI Taxonomy" id="1389203"/>
    <lineage>
        <taxon>Eukaryota</taxon>
        <taxon>Fungi</taxon>
        <taxon>Dikarya</taxon>
        <taxon>Basidiomycota</taxon>
        <taxon>Pucciniomycotina</taxon>
        <taxon>Pucciniomycetes</taxon>
        <taxon>Pucciniales</taxon>
        <taxon>Sphaerophragmiaceae</taxon>
        <taxon>Austropuccinia</taxon>
    </lineage>
</organism>
<dbReference type="Proteomes" id="UP000765509">
    <property type="component" value="Unassembled WGS sequence"/>
</dbReference>
<dbReference type="AlphaFoldDB" id="A0A9Q3IMV9"/>
<evidence type="ECO:0000313" key="2">
    <source>
        <dbReference type="EMBL" id="MBW0545635.1"/>
    </source>
</evidence>
<reference evidence="2" key="1">
    <citation type="submission" date="2021-03" db="EMBL/GenBank/DDBJ databases">
        <title>Draft genome sequence of rust myrtle Austropuccinia psidii MF-1, a brazilian biotype.</title>
        <authorList>
            <person name="Quecine M.C."/>
            <person name="Pachon D.M.R."/>
            <person name="Bonatelli M.L."/>
            <person name="Correr F.H."/>
            <person name="Franceschini L.M."/>
            <person name="Leite T.F."/>
            <person name="Margarido G.R.A."/>
            <person name="Almeida C.A."/>
            <person name="Ferrarezi J.A."/>
            <person name="Labate C.A."/>
        </authorList>
    </citation>
    <scope>NUCLEOTIDE SEQUENCE</scope>
    <source>
        <strain evidence="2">MF-1</strain>
    </source>
</reference>
<comment type="caution">
    <text evidence="2">The sequence shown here is derived from an EMBL/GenBank/DDBJ whole genome shotgun (WGS) entry which is preliminary data.</text>
</comment>
<sequence length="101" mass="10808">MTVQHSPPSKNTRSQRHQAVLTPTARDPPDRTPSVHQLSSNLDRGPPIEGEAPSRRGGVKSRRSRPFSVLLGGYPSISQGPRSRSGEAKDEEGGVCGRGVV</sequence>
<feature type="region of interest" description="Disordered" evidence="1">
    <location>
        <begin position="1"/>
        <end position="101"/>
    </location>
</feature>
<name>A0A9Q3IMV9_9BASI</name>
<evidence type="ECO:0000256" key="1">
    <source>
        <dbReference type="SAM" id="MobiDB-lite"/>
    </source>
</evidence>
<keyword evidence="3" id="KW-1185">Reference proteome</keyword>
<gene>
    <name evidence="2" type="ORF">O181_085350</name>
</gene>
<feature type="compositionally biased region" description="Polar residues" evidence="1">
    <location>
        <begin position="1"/>
        <end position="12"/>
    </location>
</feature>
<dbReference type="EMBL" id="AVOT02050570">
    <property type="protein sequence ID" value="MBW0545635.1"/>
    <property type="molecule type" value="Genomic_DNA"/>
</dbReference>
<proteinExistence type="predicted"/>